<dbReference type="InterPro" id="IPR013940">
    <property type="entry name" value="Spo22/ZIP4/TEX11"/>
</dbReference>
<accession>A0A1W5CYI8</accession>
<dbReference type="InterPro" id="IPR039057">
    <property type="entry name" value="Spo22/ZIP4"/>
</dbReference>
<keyword evidence="3" id="KW-1185">Reference proteome</keyword>
<name>A0A1W5CYI8_9LECA</name>
<keyword evidence="1" id="KW-0469">Meiosis</keyword>
<dbReference type="EMBL" id="FWEW01000837">
    <property type="protein sequence ID" value="SLM35896.1"/>
    <property type="molecule type" value="Genomic_DNA"/>
</dbReference>
<evidence type="ECO:0000313" key="3">
    <source>
        <dbReference type="Proteomes" id="UP000192927"/>
    </source>
</evidence>
<proteinExistence type="predicted"/>
<evidence type="ECO:0000313" key="2">
    <source>
        <dbReference type="EMBL" id="SLM35896.1"/>
    </source>
</evidence>
<protein>
    <submittedName>
        <fullName evidence="2">Tetratricopeptide-like helical domain</fullName>
    </submittedName>
</protein>
<sequence length="708" mass="79412">MAPASRRRPSLENKLKDILGTVNPLGYAGVELMAYYVDFAASLLSDLRTRNTPSALTTDLCSYLDDIPAGRSAVVASKFHDLDRHGTELWNLSAQLRRDGSATAELICLVRVFAYLLLDCAQGSAGGTLRNALRVFKVALRTTKHCLEHGQLNLAERVVEKAAAYEESLIRSSNENSLGDKTVLVGLSREYFIVRIAVAWRQNRLDIAEFMLSKLTPSVNVLDPASAESLGDILFEIGKDQHAKKQYQEAVRWLEMADDVLVAQSLENLSGEACDLKTSIMHTLVRTLMNLPGEDNNERAWNIVTNMDNEPGDRLVVLLLKLDLLAADERSPLQNYSEILERVTRTVHLTESNFKTIMHHVHKLKSRNADMTFHVLETLLLERLAVAEKAEWVEKALVTTIWIVTTSAGVTGGEQFLEKLFDSLHVKLDKPLGQPATHAGQMLLWKTIEVSYSQENYSNTERWCLLALHKILGNAGDLNNGKIQRKLILCAMGRQDPLKAREIYAQMSEMNQHDHLTQYLLYKTSGNKVQATAAMQAVLEKYQYGAPSGVYLPALLRCTIRLLIHEMEGNEAQSTENIVAISKITTLQQIINVTWRLQGIDIAKLSRWIRCLVRLAIPSTPDIAEHLLDQAITLAKDATTKSTPYPPVELEWLATTTFNRAVDFYCAGEDAACRRWADRALQLATSYPDEGAFRKVLQEKYLALTWEK</sequence>
<dbReference type="Pfam" id="PF08631">
    <property type="entry name" value="SPO22"/>
    <property type="match status" value="1"/>
</dbReference>
<dbReference type="PANTHER" id="PTHR40375">
    <property type="entry name" value="SPORULATION-SPECIFIC PROTEIN 22"/>
    <property type="match status" value="1"/>
</dbReference>
<dbReference type="GO" id="GO:0051321">
    <property type="term" value="P:meiotic cell cycle"/>
    <property type="evidence" value="ECO:0007669"/>
    <property type="project" value="UniProtKB-KW"/>
</dbReference>
<dbReference type="GO" id="GO:0090173">
    <property type="term" value="P:regulation of synaptonemal complex assembly"/>
    <property type="evidence" value="ECO:0007669"/>
    <property type="project" value="InterPro"/>
</dbReference>
<evidence type="ECO:0000256" key="1">
    <source>
        <dbReference type="ARBA" id="ARBA00023254"/>
    </source>
</evidence>
<dbReference type="AlphaFoldDB" id="A0A1W5CYI8"/>
<reference evidence="3" key="1">
    <citation type="submission" date="2017-03" db="EMBL/GenBank/DDBJ databases">
        <authorList>
            <person name="Sharma R."/>
            <person name="Thines M."/>
        </authorList>
    </citation>
    <scope>NUCLEOTIDE SEQUENCE [LARGE SCALE GENOMIC DNA]</scope>
</reference>
<organism evidence="2 3">
    <name type="scientific">Lasallia pustulata</name>
    <dbReference type="NCBI Taxonomy" id="136370"/>
    <lineage>
        <taxon>Eukaryota</taxon>
        <taxon>Fungi</taxon>
        <taxon>Dikarya</taxon>
        <taxon>Ascomycota</taxon>
        <taxon>Pezizomycotina</taxon>
        <taxon>Lecanoromycetes</taxon>
        <taxon>OSLEUM clade</taxon>
        <taxon>Umbilicariomycetidae</taxon>
        <taxon>Umbilicariales</taxon>
        <taxon>Umbilicariaceae</taxon>
        <taxon>Lasallia</taxon>
    </lineage>
</organism>
<dbReference type="PANTHER" id="PTHR40375:SF2">
    <property type="entry name" value="SPORULATION-SPECIFIC PROTEIN 22"/>
    <property type="match status" value="1"/>
</dbReference>
<dbReference type="Proteomes" id="UP000192927">
    <property type="component" value="Unassembled WGS sequence"/>
</dbReference>